<proteinExistence type="predicted"/>
<keyword evidence="3" id="KW-1185">Reference proteome</keyword>
<gene>
    <name evidence="2" type="ORF">CLV40_104167</name>
</gene>
<dbReference type="AlphaFoldDB" id="A0A2S6GUQ2"/>
<evidence type="ECO:0000313" key="2">
    <source>
        <dbReference type="EMBL" id="PPK68923.1"/>
    </source>
</evidence>
<sequence length="230" mass="22275">MSFSIGLGRGRVVLATAVGVLGLAVAPAHAAVPADSSGSVGGGMAMFGGIAVDIGPLGQCAAGGPLVGTTPGTSDQVEASDAGLLGFGPGNSTCGFDPATGTASASASGRQFEVNQRRLGGVPVIKVATFSVSCGTTDKGGVKSSVSLAGVTGIDVPDDIPANYVIVVPGATPDDPPLANVVLNDTVEADPPDGSLSVHAIKIWFNPTNSPAVPTSGSITAGSVTCNPAH</sequence>
<dbReference type="EMBL" id="PTIX01000004">
    <property type="protein sequence ID" value="PPK68923.1"/>
    <property type="molecule type" value="Genomic_DNA"/>
</dbReference>
<organism evidence="2 3">
    <name type="scientific">Actinokineospora auranticolor</name>
    <dbReference type="NCBI Taxonomy" id="155976"/>
    <lineage>
        <taxon>Bacteria</taxon>
        <taxon>Bacillati</taxon>
        <taxon>Actinomycetota</taxon>
        <taxon>Actinomycetes</taxon>
        <taxon>Pseudonocardiales</taxon>
        <taxon>Pseudonocardiaceae</taxon>
        <taxon>Actinokineospora</taxon>
    </lineage>
</organism>
<name>A0A2S6GUQ2_9PSEU</name>
<evidence type="ECO:0000313" key="3">
    <source>
        <dbReference type="Proteomes" id="UP000239203"/>
    </source>
</evidence>
<comment type="caution">
    <text evidence="2">The sequence shown here is derived from an EMBL/GenBank/DDBJ whole genome shotgun (WGS) entry which is preliminary data.</text>
</comment>
<feature type="chain" id="PRO_5015741644" evidence="1">
    <location>
        <begin position="31"/>
        <end position="230"/>
    </location>
</feature>
<dbReference type="OrthoDB" id="3637640at2"/>
<protein>
    <submittedName>
        <fullName evidence="2">Uncharacterized protein</fullName>
    </submittedName>
</protein>
<feature type="signal peptide" evidence="1">
    <location>
        <begin position="1"/>
        <end position="30"/>
    </location>
</feature>
<evidence type="ECO:0000256" key="1">
    <source>
        <dbReference type="SAM" id="SignalP"/>
    </source>
</evidence>
<dbReference type="Proteomes" id="UP000239203">
    <property type="component" value="Unassembled WGS sequence"/>
</dbReference>
<accession>A0A2S6GUQ2</accession>
<reference evidence="2 3" key="1">
    <citation type="submission" date="2018-02" db="EMBL/GenBank/DDBJ databases">
        <title>Genomic Encyclopedia of Archaeal and Bacterial Type Strains, Phase II (KMG-II): from individual species to whole genera.</title>
        <authorList>
            <person name="Goeker M."/>
        </authorList>
    </citation>
    <scope>NUCLEOTIDE SEQUENCE [LARGE SCALE GENOMIC DNA]</scope>
    <source>
        <strain evidence="2 3">YU 961-1</strain>
    </source>
</reference>
<keyword evidence="1" id="KW-0732">Signal</keyword>
<dbReference type="RefSeq" id="WP_146107978.1">
    <property type="nucleotide sequence ID" value="NZ_CP154825.1"/>
</dbReference>